<protein>
    <submittedName>
        <fullName evidence="1">Uncharacterized protein</fullName>
    </submittedName>
</protein>
<gene>
    <name evidence="1" type="ORF">AVDCRST_MAG93-8871</name>
</gene>
<evidence type="ECO:0000313" key="1">
    <source>
        <dbReference type="EMBL" id="CAA9376598.1"/>
    </source>
</evidence>
<organism evidence="1">
    <name type="scientific">uncultured Chloroflexia bacterium</name>
    <dbReference type="NCBI Taxonomy" id="1672391"/>
    <lineage>
        <taxon>Bacteria</taxon>
        <taxon>Bacillati</taxon>
        <taxon>Chloroflexota</taxon>
        <taxon>Chloroflexia</taxon>
        <taxon>environmental samples</taxon>
    </lineage>
</organism>
<proteinExistence type="predicted"/>
<reference evidence="1" key="1">
    <citation type="submission" date="2020-02" db="EMBL/GenBank/DDBJ databases">
        <authorList>
            <person name="Meier V. D."/>
        </authorList>
    </citation>
    <scope>NUCLEOTIDE SEQUENCE</scope>
    <source>
        <strain evidence="1">AVDCRST_MAG93</strain>
    </source>
</reference>
<accession>A0A6J4N7W5</accession>
<sequence>TTHLTSPDGASFRVRCGKREFTFHDFGNMTDGLGDIVRAALLIVTGSSQAEVIFDGEPVRWGLAVVAAGLDDAGASPVRVCRLMVKDGGDALTDAGYSGEPVWRWPSQVLLEGNV</sequence>
<dbReference type="AlphaFoldDB" id="A0A6J4N7W5"/>
<dbReference type="EMBL" id="CADCTR010002975">
    <property type="protein sequence ID" value="CAA9376598.1"/>
    <property type="molecule type" value="Genomic_DNA"/>
</dbReference>
<feature type="non-terminal residue" evidence="1">
    <location>
        <position position="1"/>
    </location>
</feature>
<name>A0A6J4N7W5_9CHLR</name>